<dbReference type="InterPro" id="IPR055315">
    <property type="entry name" value="Cramped-like"/>
</dbReference>
<dbReference type="KEGG" id="qsa:O6P43_023304"/>
<proteinExistence type="predicted"/>
<name>A0AAD7LH09_QUISA</name>
<comment type="caution">
    <text evidence="2">The sequence shown here is derived from an EMBL/GenBank/DDBJ whole genome shotgun (WGS) entry which is preliminary data.</text>
</comment>
<dbReference type="GO" id="GO:0007389">
    <property type="term" value="P:pattern specification process"/>
    <property type="evidence" value="ECO:0007669"/>
    <property type="project" value="TreeGrafter"/>
</dbReference>
<accession>A0AAD7LH09</accession>
<organism evidence="2 3">
    <name type="scientific">Quillaja saponaria</name>
    <name type="common">Soap bark tree</name>
    <dbReference type="NCBI Taxonomy" id="32244"/>
    <lineage>
        <taxon>Eukaryota</taxon>
        <taxon>Viridiplantae</taxon>
        <taxon>Streptophyta</taxon>
        <taxon>Embryophyta</taxon>
        <taxon>Tracheophyta</taxon>
        <taxon>Spermatophyta</taxon>
        <taxon>Magnoliopsida</taxon>
        <taxon>eudicotyledons</taxon>
        <taxon>Gunneridae</taxon>
        <taxon>Pentapetalae</taxon>
        <taxon>rosids</taxon>
        <taxon>fabids</taxon>
        <taxon>Fabales</taxon>
        <taxon>Quillajaceae</taxon>
        <taxon>Quillaja</taxon>
    </lineage>
</organism>
<protein>
    <submittedName>
        <fullName evidence="2">TSL-kinase interacting protein 1</fullName>
    </submittedName>
</protein>
<dbReference type="Proteomes" id="UP001163823">
    <property type="component" value="Chromosome 9"/>
</dbReference>
<evidence type="ECO:0000313" key="3">
    <source>
        <dbReference type="Proteomes" id="UP001163823"/>
    </source>
</evidence>
<dbReference type="AlphaFoldDB" id="A0AAD7LH09"/>
<gene>
    <name evidence="2" type="ORF">O6P43_023304</name>
</gene>
<evidence type="ECO:0000313" key="2">
    <source>
        <dbReference type="EMBL" id="KAJ7956935.1"/>
    </source>
</evidence>
<feature type="region of interest" description="Disordered" evidence="1">
    <location>
        <begin position="1"/>
        <end position="47"/>
    </location>
</feature>
<reference evidence="2" key="1">
    <citation type="journal article" date="2023" name="Science">
        <title>Elucidation of the pathway for biosynthesis of saponin adjuvants from the soapbark tree.</title>
        <authorList>
            <person name="Reed J."/>
            <person name="Orme A."/>
            <person name="El-Demerdash A."/>
            <person name="Owen C."/>
            <person name="Martin L.B.B."/>
            <person name="Misra R.C."/>
            <person name="Kikuchi S."/>
            <person name="Rejzek M."/>
            <person name="Martin A.C."/>
            <person name="Harkess A."/>
            <person name="Leebens-Mack J."/>
            <person name="Louveau T."/>
            <person name="Stephenson M.J."/>
            <person name="Osbourn A."/>
        </authorList>
    </citation>
    <scope>NUCLEOTIDE SEQUENCE</scope>
    <source>
        <strain evidence="2">S10</strain>
    </source>
</reference>
<keyword evidence="3" id="KW-1185">Reference proteome</keyword>
<dbReference type="GO" id="GO:0003682">
    <property type="term" value="F:chromatin binding"/>
    <property type="evidence" value="ECO:0007669"/>
    <property type="project" value="InterPro"/>
</dbReference>
<dbReference type="PANTHER" id="PTHR21677:SF4">
    <property type="entry name" value="TSL-KINASE INTERACTING-LIKE PROTEIN"/>
    <property type="match status" value="1"/>
</dbReference>
<dbReference type="PANTHER" id="PTHR21677">
    <property type="entry name" value="CRAMPED PROTEIN"/>
    <property type="match status" value="1"/>
</dbReference>
<sequence length="466" mass="50852">MNIPSWKDRNAVKPSTKCSINRGIGSTGVKKSTKRTGRRSSGARGQGEKLFDRKDYNLTDFKEPGNSCPVLPDRGTYCTKTTEWIPAPELCSLLPSEKIKLQLFPVDECTRIRLEKDGHNPYLELTLKARKKISSVLKHLDNKWGSSSVALGVPMLFPYNTVENLSSCRQWTSNDSGISAGDVYAAVGSPAIFRLRYGWFCNPETKTCGVPSISTTIEDCLQSEGRQKGCITNMENRYECEAADAVEAQKIYTVPVDSQVDERKLNNDLGQPSALWVDSLTNISIGSFLSESSLLGMLNNSDPKSYGSNASFHTNHFFSDSLDAVLAGFTNNVQGPRLPTEGLCSSILDAEETCHAFPLQKLSSSGKVGHAFGGRAYSGASCQDGGPKLLKLPNLDKVNSQTGFPQDDTHQETKTDLLLYSRAYDDERSLGLTGITWTDSLGPFDGIPPTQKLIGGDNASVSEFVK</sequence>
<evidence type="ECO:0000256" key="1">
    <source>
        <dbReference type="SAM" id="MobiDB-lite"/>
    </source>
</evidence>
<dbReference type="GO" id="GO:0005634">
    <property type="term" value="C:nucleus"/>
    <property type="evidence" value="ECO:0007669"/>
    <property type="project" value="TreeGrafter"/>
</dbReference>
<feature type="compositionally biased region" description="Basic and acidic residues" evidence="1">
    <location>
        <begin position="1"/>
        <end position="11"/>
    </location>
</feature>
<dbReference type="EMBL" id="JARAOO010000009">
    <property type="protein sequence ID" value="KAJ7956935.1"/>
    <property type="molecule type" value="Genomic_DNA"/>
</dbReference>